<evidence type="ECO:0000256" key="2">
    <source>
        <dbReference type="ARBA" id="ARBA00022527"/>
    </source>
</evidence>
<dbReference type="Pfam" id="PF13855">
    <property type="entry name" value="LRR_8"/>
    <property type="match status" value="1"/>
</dbReference>
<keyword evidence="3" id="KW-0433">Leucine-rich repeat</keyword>
<dbReference type="EMBL" id="MCGO01000081">
    <property type="protein sequence ID" value="ORY30738.1"/>
    <property type="molecule type" value="Genomic_DNA"/>
</dbReference>
<keyword evidence="12" id="KW-1185">Reference proteome</keyword>
<dbReference type="SUPFAM" id="SSF52058">
    <property type="entry name" value="L domain-like"/>
    <property type="match status" value="1"/>
</dbReference>
<keyword evidence="5" id="KW-0677">Repeat</keyword>
<comment type="caution">
    <text evidence="11">The sequence shown here is derived from an EMBL/GenBank/DDBJ whole genome shotgun (WGS) entry which is preliminary data.</text>
</comment>
<dbReference type="GO" id="GO:0004674">
    <property type="term" value="F:protein serine/threonine kinase activity"/>
    <property type="evidence" value="ECO:0007669"/>
    <property type="project" value="UniProtKB-KW"/>
</dbReference>
<evidence type="ECO:0000256" key="5">
    <source>
        <dbReference type="ARBA" id="ARBA00022737"/>
    </source>
</evidence>
<proteinExistence type="predicted"/>
<evidence type="ECO:0000256" key="6">
    <source>
        <dbReference type="ARBA" id="ARBA00022741"/>
    </source>
</evidence>
<evidence type="ECO:0000256" key="10">
    <source>
        <dbReference type="ARBA" id="ARBA00048679"/>
    </source>
</evidence>
<dbReference type="Gene3D" id="3.80.10.10">
    <property type="entry name" value="Ribonuclease Inhibitor"/>
    <property type="match status" value="2"/>
</dbReference>
<dbReference type="OrthoDB" id="676979at2759"/>
<evidence type="ECO:0000313" key="12">
    <source>
        <dbReference type="Proteomes" id="UP000193642"/>
    </source>
</evidence>
<comment type="catalytic activity">
    <reaction evidence="9">
        <text>L-threonyl-[protein] + ATP = O-phospho-L-threonyl-[protein] + ADP + H(+)</text>
        <dbReference type="Rhea" id="RHEA:46608"/>
        <dbReference type="Rhea" id="RHEA-COMP:11060"/>
        <dbReference type="Rhea" id="RHEA-COMP:11605"/>
        <dbReference type="ChEBI" id="CHEBI:15378"/>
        <dbReference type="ChEBI" id="CHEBI:30013"/>
        <dbReference type="ChEBI" id="CHEBI:30616"/>
        <dbReference type="ChEBI" id="CHEBI:61977"/>
        <dbReference type="ChEBI" id="CHEBI:456216"/>
        <dbReference type="EC" id="2.7.11.1"/>
    </reaction>
</comment>
<gene>
    <name evidence="11" type="ORF">BCR33DRAFT_724262</name>
</gene>
<dbReference type="PANTHER" id="PTHR48005">
    <property type="entry name" value="LEUCINE RICH REPEAT KINASE 2"/>
    <property type="match status" value="1"/>
</dbReference>
<keyword evidence="6" id="KW-0547">Nucleotide-binding</keyword>
<evidence type="ECO:0000256" key="1">
    <source>
        <dbReference type="ARBA" id="ARBA00012513"/>
    </source>
</evidence>
<dbReference type="InterPro" id="IPR032675">
    <property type="entry name" value="LRR_dom_sf"/>
</dbReference>
<sequence length="183" mass="20437">MQQLSSLYLSDNLLDGCIPAELGTLRNLTYLWIGGNKLTGPLPDFLSGLKSLKKLHIGNNRFSGPISEVVSSRFINFWSIDLSHNAFTGKIPDTLWNAGKLEELFLNDTQFDAFEIPDTVGKSLKILDISNTKVFGRLPVALAYLNDLKELKVDGTNLEKIVNGSFTFCPFWAYLRNNGFESD</sequence>
<evidence type="ECO:0000256" key="4">
    <source>
        <dbReference type="ARBA" id="ARBA00022679"/>
    </source>
</evidence>
<comment type="catalytic activity">
    <reaction evidence="10">
        <text>L-seryl-[protein] + ATP = O-phospho-L-seryl-[protein] + ADP + H(+)</text>
        <dbReference type="Rhea" id="RHEA:17989"/>
        <dbReference type="Rhea" id="RHEA-COMP:9863"/>
        <dbReference type="Rhea" id="RHEA-COMP:11604"/>
        <dbReference type="ChEBI" id="CHEBI:15378"/>
        <dbReference type="ChEBI" id="CHEBI:29999"/>
        <dbReference type="ChEBI" id="CHEBI:30616"/>
        <dbReference type="ChEBI" id="CHEBI:83421"/>
        <dbReference type="ChEBI" id="CHEBI:456216"/>
        <dbReference type="EC" id="2.7.11.1"/>
    </reaction>
</comment>
<dbReference type="InterPro" id="IPR001611">
    <property type="entry name" value="Leu-rich_rpt"/>
</dbReference>
<accession>A0A1Y2B7C3</accession>
<evidence type="ECO:0000313" key="11">
    <source>
        <dbReference type="EMBL" id="ORY30738.1"/>
    </source>
</evidence>
<dbReference type="Proteomes" id="UP000193642">
    <property type="component" value="Unassembled WGS sequence"/>
</dbReference>
<evidence type="ECO:0000256" key="9">
    <source>
        <dbReference type="ARBA" id="ARBA00047899"/>
    </source>
</evidence>
<dbReference type="EC" id="2.7.11.1" evidence="1"/>
<keyword evidence="8" id="KW-0067">ATP-binding</keyword>
<protein>
    <recommendedName>
        <fullName evidence="1">non-specific serine/threonine protein kinase</fullName>
        <ecNumber evidence="1">2.7.11.1</ecNumber>
    </recommendedName>
</protein>
<dbReference type="PANTHER" id="PTHR48005:SF13">
    <property type="entry name" value="SERINE_THREONINE-PROTEIN KINASE DDB_G0278509-RELATED"/>
    <property type="match status" value="1"/>
</dbReference>
<dbReference type="Pfam" id="PF00560">
    <property type="entry name" value="LRR_1"/>
    <property type="match status" value="1"/>
</dbReference>
<dbReference type="AlphaFoldDB" id="A0A1Y2B7C3"/>
<organism evidence="11 12">
    <name type="scientific">Rhizoclosmatium globosum</name>
    <dbReference type="NCBI Taxonomy" id="329046"/>
    <lineage>
        <taxon>Eukaryota</taxon>
        <taxon>Fungi</taxon>
        <taxon>Fungi incertae sedis</taxon>
        <taxon>Chytridiomycota</taxon>
        <taxon>Chytridiomycota incertae sedis</taxon>
        <taxon>Chytridiomycetes</taxon>
        <taxon>Chytridiales</taxon>
        <taxon>Chytriomycetaceae</taxon>
        <taxon>Rhizoclosmatium</taxon>
    </lineage>
</organism>
<dbReference type="STRING" id="329046.A0A1Y2B7C3"/>
<keyword evidence="2" id="KW-0723">Serine/threonine-protein kinase</keyword>
<keyword evidence="4" id="KW-0808">Transferase</keyword>
<dbReference type="FunFam" id="3.80.10.10:FF:000041">
    <property type="entry name" value="LRR receptor-like serine/threonine-protein kinase ERECTA"/>
    <property type="match status" value="1"/>
</dbReference>
<evidence type="ECO:0000256" key="3">
    <source>
        <dbReference type="ARBA" id="ARBA00022614"/>
    </source>
</evidence>
<reference evidence="11 12" key="1">
    <citation type="submission" date="2016-07" db="EMBL/GenBank/DDBJ databases">
        <title>Pervasive Adenine N6-methylation of Active Genes in Fungi.</title>
        <authorList>
            <consortium name="DOE Joint Genome Institute"/>
            <person name="Mondo S.J."/>
            <person name="Dannebaum R.O."/>
            <person name="Kuo R.C."/>
            <person name="Labutti K."/>
            <person name="Haridas S."/>
            <person name="Kuo A."/>
            <person name="Salamov A."/>
            <person name="Ahrendt S.R."/>
            <person name="Lipzen A."/>
            <person name="Sullivan W."/>
            <person name="Andreopoulos W.B."/>
            <person name="Clum A."/>
            <person name="Lindquist E."/>
            <person name="Daum C."/>
            <person name="Ramamoorthy G.K."/>
            <person name="Gryganskyi A."/>
            <person name="Culley D."/>
            <person name="Magnuson J.K."/>
            <person name="James T.Y."/>
            <person name="O'Malley M.A."/>
            <person name="Stajich J.E."/>
            <person name="Spatafora J.W."/>
            <person name="Visel A."/>
            <person name="Grigoriev I.V."/>
        </authorList>
    </citation>
    <scope>NUCLEOTIDE SEQUENCE [LARGE SCALE GENOMIC DNA]</scope>
    <source>
        <strain evidence="11 12">JEL800</strain>
    </source>
</reference>
<evidence type="ECO:0000256" key="7">
    <source>
        <dbReference type="ARBA" id="ARBA00022777"/>
    </source>
</evidence>
<dbReference type="GO" id="GO:0005524">
    <property type="term" value="F:ATP binding"/>
    <property type="evidence" value="ECO:0007669"/>
    <property type="project" value="UniProtKB-KW"/>
</dbReference>
<dbReference type="InterPro" id="IPR051420">
    <property type="entry name" value="Ser_Thr_Kinases_DiverseReg"/>
</dbReference>
<evidence type="ECO:0000256" key="8">
    <source>
        <dbReference type="ARBA" id="ARBA00022840"/>
    </source>
</evidence>
<keyword evidence="7" id="KW-0418">Kinase</keyword>
<name>A0A1Y2B7C3_9FUNG</name>